<dbReference type="AlphaFoldDB" id="A0A917SXS1"/>
<dbReference type="Proteomes" id="UP000655208">
    <property type="component" value="Unassembled WGS sequence"/>
</dbReference>
<dbReference type="Gene3D" id="3.30.365.10">
    <property type="entry name" value="Aldehyde oxidase/xanthine dehydrogenase, molybdopterin binding domain"/>
    <property type="match status" value="4"/>
</dbReference>
<evidence type="ECO:0000313" key="6">
    <source>
        <dbReference type="Proteomes" id="UP000655208"/>
    </source>
</evidence>
<gene>
    <name evidence="5" type="ORF">GCM10011594_23930</name>
</gene>
<comment type="caution">
    <text evidence="5">The sequence shown here is derived from an EMBL/GenBank/DDBJ whole genome shotgun (WGS) entry which is preliminary data.</text>
</comment>
<reference evidence="5" key="2">
    <citation type="submission" date="2020-09" db="EMBL/GenBank/DDBJ databases">
        <authorList>
            <person name="Sun Q."/>
            <person name="Zhou Y."/>
        </authorList>
    </citation>
    <scope>NUCLEOTIDE SEQUENCE</scope>
    <source>
        <strain evidence="5">CGMCC 4.7308</strain>
    </source>
</reference>
<dbReference type="GO" id="GO:0005506">
    <property type="term" value="F:iron ion binding"/>
    <property type="evidence" value="ECO:0007669"/>
    <property type="project" value="InterPro"/>
</dbReference>
<accession>A0A917SXS1</accession>
<dbReference type="InterPro" id="IPR016208">
    <property type="entry name" value="Ald_Oxase/xanthine_DH-like"/>
</dbReference>
<dbReference type="SMART" id="SM01008">
    <property type="entry name" value="Ald_Xan_dh_C"/>
    <property type="match status" value="1"/>
</dbReference>
<evidence type="ECO:0000256" key="1">
    <source>
        <dbReference type="ARBA" id="ARBA00022505"/>
    </source>
</evidence>
<dbReference type="InterPro" id="IPR037165">
    <property type="entry name" value="AldOxase/xan_DH_Mopterin-bd_sf"/>
</dbReference>
<dbReference type="Gene3D" id="3.90.1170.50">
    <property type="entry name" value="Aldehyde oxidase/xanthine dehydrogenase, a/b hammerhead"/>
    <property type="match status" value="1"/>
</dbReference>
<dbReference type="InterPro" id="IPR000674">
    <property type="entry name" value="Ald_Oxase/Xan_DH_a/b"/>
</dbReference>
<dbReference type="PANTHER" id="PTHR11908:SF132">
    <property type="entry name" value="ALDEHYDE OXIDASE 1-RELATED"/>
    <property type="match status" value="1"/>
</dbReference>
<evidence type="ECO:0000256" key="3">
    <source>
        <dbReference type="SAM" id="MobiDB-lite"/>
    </source>
</evidence>
<dbReference type="InterPro" id="IPR046867">
    <property type="entry name" value="AldOxase/xan_DH_MoCoBD2"/>
</dbReference>
<feature type="domain" description="Aldehyde oxidase/xanthine dehydrogenase a/b hammerhead" evidence="4">
    <location>
        <begin position="35"/>
        <end position="139"/>
    </location>
</feature>
<dbReference type="SUPFAM" id="SSF56003">
    <property type="entry name" value="Molybdenum cofactor-binding domain"/>
    <property type="match status" value="1"/>
</dbReference>
<dbReference type="Pfam" id="PF02738">
    <property type="entry name" value="MoCoBD_1"/>
    <property type="match status" value="1"/>
</dbReference>
<dbReference type="Pfam" id="PF20256">
    <property type="entry name" value="MoCoBD_2"/>
    <property type="match status" value="1"/>
</dbReference>
<keyword evidence="6" id="KW-1185">Reference proteome</keyword>
<evidence type="ECO:0000313" key="5">
    <source>
        <dbReference type="EMBL" id="GGM03000.1"/>
    </source>
</evidence>
<keyword evidence="2" id="KW-0560">Oxidoreductase</keyword>
<sequence length="711" mass="76706">MTGTVAAPSTEQTAEQTGGRTSAPAHRVEGREKVTGRAHYAYEYPVDEVAYAWAVCADVPHGRVRHVDVDAAMGLPGVLAVLWHGNAPRMASTGDAMQDQLQSDRVHFRGEVVAVVVATTAEQAREVAGLVRVDYATEPHRSVLTEDDPSLYRPEQLNAGIPTTSEMGDPDAAFERSEVRVDEVYRTPGLHNNAMEPHATTAVWTDDRVTLWDSNQGSTPVRDAVCQVFELPRDRVRVVSTHVGGGFGSKGTPRPQVVLAVLAARHVGRPVRMALTRQQMFALVGYRTPTIQRVRLGADRTGRLQVIDHRAVVQTATHQEFAEQVGVATRVMYAARHRRTDHHVAVLDVPIPSWMRAPGECPGMYALESAMDELAVRLGMDPVELRIRNEPATDPERGTPFSSRNLVACLRRGADLVGWADRDPRPRSRREGEWWIGTGVASSTYPAYASPASASATAHPDGGYTVRVNATDIGTGARTALLVLAAEALGAARDRVRILIGDSDLPEAGVAGGSMGTASWGWAVTKVCAALRAELEDRFPDGPAEDLTVQASTEEDLQDRADVTRQAFGAQFATVRVSDVTGEIRLDRMVGVFAAGRIVNPVTARSQFLGGMTMGVGMALLEEGVMDAAFGDYANHDLATYHVPVNADIRDIHVEWIDEHDEQVNPMGTKGIGEIGIVGAAAAVANAVHHATGIRVRSLPVHLEDVASWAR</sequence>
<dbReference type="SUPFAM" id="SSF54665">
    <property type="entry name" value="CO dehydrogenase molybdoprotein N-domain-like"/>
    <property type="match status" value="1"/>
</dbReference>
<feature type="compositionally biased region" description="Polar residues" evidence="3">
    <location>
        <begin position="1"/>
        <end position="20"/>
    </location>
</feature>
<evidence type="ECO:0000259" key="4">
    <source>
        <dbReference type="SMART" id="SM01008"/>
    </source>
</evidence>
<dbReference type="EMBL" id="BMNA01000004">
    <property type="protein sequence ID" value="GGM03000.1"/>
    <property type="molecule type" value="Genomic_DNA"/>
</dbReference>
<feature type="region of interest" description="Disordered" evidence="3">
    <location>
        <begin position="1"/>
        <end position="31"/>
    </location>
</feature>
<proteinExistence type="predicted"/>
<keyword evidence="1" id="KW-0500">Molybdenum</keyword>
<organism evidence="5 6">
    <name type="scientific">Nakamurella endophytica</name>
    <dbReference type="NCBI Taxonomy" id="1748367"/>
    <lineage>
        <taxon>Bacteria</taxon>
        <taxon>Bacillati</taxon>
        <taxon>Actinomycetota</taxon>
        <taxon>Actinomycetes</taxon>
        <taxon>Nakamurellales</taxon>
        <taxon>Nakamurellaceae</taxon>
        <taxon>Nakamurella</taxon>
    </lineage>
</organism>
<dbReference type="GO" id="GO:0016491">
    <property type="term" value="F:oxidoreductase activity"/>
    <property type="evidence" value="ECO:0007669"/>
    <property type="project" value="UniProtKB-KW"/>
</dbReference>
<dbReference type="Pfam" id="PF01315">
    <property type="entry name" value="Ald_Xan_dh_C"/>
    <property type="match status" value="1"/>
</dbReference>
<dbReference type="RefSeq" id="WP_188941748.1">
    <property type="nucleotide sequence ID" value="NZ_BMNA01000004.1"/>
</dbReference>
<protein>
    <submittedName>
        <fullName evidence="5">Xanthine dehydrogenase</fullName>
    </submittedName>
</protein>
<name>A0A917SXS1_9ACTN</name>
<evidence type="ECO:0000256" key="2">
    <source>
        <dbReference type="ARBA" id="ARBA00023002"/>
    </source>
</evidence>
<dbReference type="InterPro" id="IPR036856">
    <property type="entry name" value="Ald_Oxase/Xan_DH_a/b_sf"/>
</dbReference>
<dbReference type="PANTHER" id="PTHR11908">
    <property type="entry name" value="XANTHINE DEHYDROGENASE"/>
    <property type="match status" value="1"/>
</dbReference>
<dbReference type="InterPro" id="IPR008274">
    <property type="entry name" value="AldOxase/xan_DH_MoCoBD1"/>
</dbReference>
<reference evidence="5" key="1">
    <citation type="journal article" date="2014" name="Int. J. Syst. Evol. Microbiol.">
        <title>Complete genome sequence of Corynebacterium casei LMG S-19264T (=DSM 44701T), isolated from a smear-ripened cheese.</title>
        <authorList>
            <consortium name="US DOE Joint Genome Institute (JGI-PGF)"/>
            <person name="Walter F."/>
            <person name="Albersmeier A."/>
            <person name="Kalinowski J."/>
            <person name="Ruckert C."/>
        </authorList>
    </citation>
    <scope>NUCLEOTIDE SEQUENCE</scope>
    <source>
        <strain evidence="5">CGMCC 4.7308</strain>
    </source>
</reference>